<evidence type="ECO:0000313" key="3">
    <source>
        <dbReference type="Proteomes" id="UP000324800"/>
    </source>
</evidence>
<feature type="non-terminal residue" evidence="2">
    <location>
        <position position="237"/>
    </location>
</feature>
<dbReference type="EMBL" id="SNRW01028561">
    <property type="protein sequence ID" value="KAA6359322.1"/>
    <property type="molecule type" value="Genomic_DNA"/>
</dbReference>
<dbReference type="AlphaFoldDB" id="A0A5J4TN60"/>
<comment type="caution">
    <text evidence="2">The sequence shown here is derived from an EMBL/GenBank/DDBJ whole genome shotgun (WGS) entry which is preliminary data.</text>
</comment>
<reference evidence="2 3" key="1">
    <citation type="submission" date="2019-03" db="EMBL/GenBank/DDBJ databases">
        <title>Single cell metagenomics reveals metabolic interactions within the superorganism composed of flagellate Streblomastix strix and complex community of Bacteroidetes bacteria on its surface.</title>
        <authorList>
            <person name="Treitli S.C."/>
            <person name="Kolisko M."/>
            <person name="Husnik F."/>
            <person name="Keeling P."/>
            <person name="Hampl V."/>
        </authorList>
    </citation>
    <scope>NUCLEOTIDE SEQUENCE [LARGE SCALE GENOMIC DNA]</scope>
    <source>
        <strain evidence="2">ST1C</strain>
    </source>
</reference>
<evidence type="ECO:0000256" key="1">
    <source>
        <dbReference type="SAM" id="MobiDB-lite"/>
    </source>
</evidence>
<proteinExistence type="predicted"/>
<organism evidence="2 3">
    <name type="scientific">Streblomastix strix</name>
    <dbReference type="NCBI Taxonomy" id="222440"/>
    <lineage>
        <taxon>Eukaryota</taxon>
        <taxon>Metamonada</taxon>
        <taxon>Preaxostyla</taxon>
        <taxon>Oxymonadida</taxon>
        <taxon>Streblomastigidae</taxon>
        <taxon>Streblomastix</taxon>
    </lineage>
</organism>
<evidence type="ECO:0000313" key="2">
    <source>
        <dbReference type="EMBL" id="KAA6359322.1"/>
    </source>
</evidence>
<feature type="compositionally biased region" description="Polar residues" evidence="1">
    <location>
        <begin position="202"/>
        <end position="218"/>
    </location>
</feature>
<accession>A0A5J4TN60</accession>
<protein>
    <submittedName>
        <fullName evidence="2">Uncharacterized protein</fullName>
    </submittedName>
</protein>
<name>A0A5J4TN60_9EUKA</name>
<feature type="region of interest" description="Disordered" evidence="1">
    <location>
        <begin position="202"/>
        <end position="228"/>
    </location>
</feature>
<dbReference type="Proteomes" id="UP000324800">
    <property type="component" value="Unassembled WGS sequence"/>
</dbReference>
<gene>
    <name evidence="2" type="ORF">EZS28_045151</name>
</gene>
<sequence length="237" mass="27034">MTHRRQHQDYSTEPEKIFQQEISTDLNLPMMSILAQLRPNGYKVRPYIMPASVRMKLQPKQIGMSNSGTNEQTMNTTSRSFDANAIDTLQGRERSTSQVSSIYLTDPALIDATVRSRSLSPNSNRNYEHMMQAMQIPDSAKLSGSFRNGMIRQELMESEKRQLSSSLTQYMEKNIPQSSENIPPQFLDARLKTILIPAQTKMVSQMSSTDRSIPSTQSKGKKKKHIPYDFSNMAYTR</sequence>